<feature type="region of interest" description="Disordered" evidence="1">
    <location>
        <begin position="120"/>
        <end position="163"/>
    </location>
</feature>
<evidence type="ECO:0000313" key="3">
    <source>
        <dbReference type="Proteomes" id="UP001558613"/>
    </source>
</evidence>
<name>A0ABR3P134_9TELE</name>
<proteinExistence type="predicted"/>
<evidence type="ECO:0000313" key="2">
    <source>
        <dbReference type="EMBL" id="KAL1282844.1"/>
    </source>
</evidence>
<protein>
    <submittedName>
        <fullName evidence="2">Uncharacterized protein</fullName>
    </submittedName>
</protein>
<keyword evidence="3" id="KW-1185">Reference proteome</keyword>
<gene>
    <name evidence="2" type="ORF">QQF64_001647</name>
</gene>
<accession>A0ABR3P134</accession>
<reference evidence="2 3" key="1">
    <citation type="submission" date="2023-09" db="EMBL/GenBank/DDBJ databases">
        <authorList>
            <person name="Wang M."/>
        </authorList>
    </citation>
    <scope>NUCLEOTIDE SEQUENCE [LARGE SCALE GENOMIC DNA]</scope>
    <source>
        <strain evidence="2">GT-2023</strain>
        <tissue evidence="2">Liver</tissue>
    </source>
</reference>
<dbReference type="Proteomes" id="UP001558613">
    <property type="component" value="Unassembled WGS sequence"/>
</dbReference>
<dbReference type="EMBL" id="JAYMGO010000001">
    <property type="protein sequence ID" value="KAL1282844.1"/>
    <property type="molecule type" value="Genomic_DNA"/>
</dbReference>
<comment type="caution">
    <text evidence="2">The sequence shown here is derived from an EMBL/GenBank/DDBJ whole genome shotgun (WGS) entry which is preliminary data.</text>
</comment>
<evidence type="ECO:0000256" key="1">
    <source>
        <dbReference type="SAM" id="MobiDB-lite"/>
    </source>
</evidence>
<organism evidence="2 3">
    <name type="scientific">Cirrhinus molitorella</name>
    <name type="common">mud carp</name>
    <dbReference type="NCBI Taxonomy" id="172907"/>
    <lineage>
        <taxon>Eukaryota</taxon>
        <taxon>Metazoa</taxon>
        <taxon>Chordata</taxon>
        <taxon>Craniata</taxon>
        <taxon>Vertebrata</taxon>
        <taxon>Euteleostomi</taxon>
        <taxon>Actinopterygii</taxon>
        <taxon>Neopterygii</taxon>
        <taxon>Teleostei</taxon>
        <taxon>Ostariophysi</taxon>
        <taxon>Cypriniformes</taxon>
        <taxon>Cyprinidae</taxon>
        <taxon>Labeoninae</taxon>
        <taxon>Labeonini</taxon>
        <taxon>Cirrhinus</taxon>
    </lineage>
</organism>
<sequence>MSHDGHTEDCLLVKLRLPSWKLLEKILFPTLHPHWPKKGLQGHKASEVRMWQTACHATTFLSASLLKDCVLLLPFFVFKWTLNDFDVSRGNTGHQGVDSGFYPVPRAYIKLESCCKQTRSHSHTRRTSSPNCPGPDLVPLTRCPANGNDEDEDEGKNVAVDDL</sequence>